<feature type="non-terminal residue" evidence="2">
    <location>
        <position position="80"/>
    </location>
</feature>
<keyword evidence="3" id="KW-1185">Reference proteome</keyword>
<gene>
    <name evidence="2" type="ORF">BaRGS_00008046</name>
</gene>
<protein>
    <submittedName>
        <fullName evidence="2">Uncharacterized protein</fullName>
    </submittedName>
</protein>
<dbReference type="Proteomes" id="UP001519460">
    <property type="component" value="Unassembled WGS sequence"/>
</dbReference>
<comment type="caution">
    <text evidence="2">The sequence shown here is derived from an EMBL/GenBank/DDBJ whole genome shotgun (WGS) entry which is preliminary data.</text>
</comment>
<dbReference type="EMBL" id="JACVVK020000035">
    <property type="protein sequence ID" value="KAK7500802.1"/>
    <property type="molecule type" value="Genomic_DNA"/>
</dbReference>
<organism evidence="2 3">
    <name type="scientific">Batillaria attramentaria</name>
    <dbReference type="NCBI Taxonomy" id="370345"/>
    <lineage>
        <taxon>Eukaryota</taxon>
        <taxon>Metazoa</taxon>
        <taxon>Spiralia</taxon>
        <taxon>Lophotrochozoa</taxon>
        <taxon>Mollusca</taxon>
        <taxon>Gastropoda</taxon>
        <taxon>Caenogastropoda</taxon>
        <taxon>Sorbeoconcha</taxon>
        <taxon>Cerithioidea</taxon>
        <taxon>Batillariidae</taxon>
        <taxon>Batillaria</taxon>
    </lineage>
</organism>
<evidence type="ECO:0000256" key="1">
    <source>
        <dbReference type="SAM" id="MobiDB-lite"/>
    </source>
</evidence>
<sequence>HTGTESKKRRRLELVSPASKRQHGGCVSGWGVPTLTSPCSPPCRCRLPADPPAYHLKLYPYHTQPRAGTECFGKDILDKE</sequence>
<proteinExistence type="predicted"/>
<evidence type="ECO:0000313" key="2">
    <source>
        <dbReference type="EMBL" id="KAK7500802.1"/>
    </source>
</evidence>
<dbReference type="AlphaFoldDB" id="A0ABD0LP20"/>
<evidence type="ECO:0000313" key="3">
    <source>
        <dbReference type="Proteomes" id="UP001519460"/>
    </source>
</evidence>
<feature type="region of interest" description="Disordered" evidence="1">
    <location>
        <begin position="1"/>
        <end position="24"/>
    </location>
</feature>
<accession>A0ABD0LP20</accession>
<name>A0ABD0LP20_9CAEN</name>
<reference evidence="2 3" key="1">
    <citation type="journal article" date="2023" name="Sci. Data">
        <title>Genome assembly of the Korean intertidal mud-creeper Batillaria attramentaria.</title>
        <authorList>
            <person name="Patra A.K."/>
            <person name="Ho P.T."/>
            <person name="Jun S."/>
            <person name="Lee S.J."/>
            <person name="Kim Y."/>
            <person name="Won Y.J."/>
        </authorList>
    </citation>
    <scope>NUCLEOTIDE SEQUENCE [LARGE SCALE GENOMIC DNA]</scope>
    <source>
        <strain evidence="2">Wonlab-2016</strain>
    </source>
</reference>
<feature type="non-terminal residue" evidence="2">
    <location>
        <position position="1"/>
    </location>
</feature>